<dbReference type="SUPFAM" id="SSF55729">
    <property type="entry name" value="Acyl-CoA N-acyltransferases (Nat)"/>
    <property type="match status" value="1"/>
</dbReference>
<dbReference type="HOGENOM" id="CLU_073846_0_0_12"/>
<dbReference type="CDD" id="cd04301">
    <property type="entry name" value="NAT_SF"/>
    <property type="match status" value="1"/>
</dbReference>
<proteinExistence type="predicted"/>
<organism evidence="2 3">
    <name type="scientific">Sediminispirochaeta smaragdinae (strain DSM 11293 / JCM 15392 / SEBR 4228)</name>
    <name type="common">Spirochaeta smaragdinae</name>
    <dbReference type="NCBI Taxonomy" id="573413"/>
    <lineage>
        <taxon>Bacteria</taxon>
        <taxon>Pseudomonadati</taxon>
        <taxon>Spirochaetota</taxon>
        <taxon>Spirochaetia</taxon>
        <taxon>Spirochaetales</taxon>
        <taxon>Spirochaetaceae</taxon>
        <taxon>Sediminispirochaeta</taxon>
    </lineage>
</organism>
<name>E1R7X6_SEDSS</name>
<dbReference type="KEGG" id="ssm:Spirs_3745"/>
<dbReference type="eggNOG" id="COG0456">
    <property type="taxonomic scope" value="Bacteria"/>
</dbReference>
<gene>
    <name evidence="2" type="ordered locus">Spirs_3745</name>
</gene>
<dbReference type="Pfam" id="PF03682">
    <property type="entry name" value="UPF0158"/>
    <property type="match status" value="1"/>
</dbReference>
<dbReference type="InterPro" id="IPR016181">
    <property type="entry name" value="Acyl_CoA_acyltransferase"/>
</dbReference>
<feature type="domain" description="N-acetyltransferase" evidence="1">
    <location>
        <begin position="158"/>
        <end position="304"/>
    </location>
</feature>
<dbReference type="AlphaFoldDB" id="E1R7X6"/>
<dbReference type="RefSeq" id="WP_013256290.1">
    <property type="nucleotide sequence ID" value="NC_014364.1"/>
</dbReference>
<evidence type="ECO:0000313" key="3">
    <source>
        <dbReference type="Proteomes" id="UP000002318"/>
    </source>
</evidence>
<dbReference type="GO" id="GO:0016747">
    <property type="term" value="F:acyltransferase activity, transferring groups other than amino-acyl groups"/>
    <property type="evidence" value="ECO:0007669"/>
    <property type="project" value="InterPro"/>
</dbReference>
<protein>
    <submittedName>
        <fullName evidence="2">GCN5-related N-acetyltransferase</fullName>
    </submittedName>
</protein>
<dbReference type="PROSITE" id="PS51186">
    <property type="entry name" value="GNAT"/>
    <property type="match status" value="1"/>
</dbReference>
<reference evidence="2 3" key="1">
    <citation type="journal article" date="2010" name="Stand. Genomic Sci.">
        <title>Complete genome sequence of Spirochaeta smaragdinae type strain (SEBR 4228).</title>
        <authorList>
            <person name="Mavromatis K."/>
            <person name="Yasawong M."/>
            <person name="Chertkov O."/>
            <person name="Lapidus A."/>
            <person name="Lucas S."/>
            <person name="Nolan M."/>
            <person name="Del Rio T.G."/>
            <person name="Tice H."/>
            <person name="Cheng J.F."/>
            <person name="Pitluck S."/>
            <person name="Liolios K."/>
            <person name="Ivanova N."/>
            <person name="Tapia R."/>
            <person name="Han C."/>
            <person name="Bruce D."/>
            <person name="Goodwin L."/>
            <person name="Pati A."/>
            <person name="Chen A."/>
            <person name="Palaniappan K."/>
            <person name="Land M."/>
            <person name="Hauser L."/>
            <person name="Chang Y.J."/>
            <person name="Jeffries C.D."/>
            <person name="Detter J.C."/>
            <person name="Rohde M."/>
            <person name="Brambilla E."/>
            <person name="Spring S."/>
            <person name="Goker M."/>
            <person name="Sikorski J."/>
            <person name="Woyke T."/>
            <person name="Bristow J."/>
            <person name="Eisen J.A."/>
            <person name="Markowitz V."/>
            <person name="Hugenholtz P."/>
            <person name="Klenk H.P."/>
            <person name="Kyrpides N.C."/>
        </authorList>
    </citation>
    <scope>NUCLEOTIDE SEQUENCE [LARGE SCALE GENOMIC DNA]</scope>
    <source>
        <strain evidence="3">DSM 11293 / JCM 15392 / SEBR 4228</strain>
    </source>
</reference>
<dbReference type="InterPro" id="IPR000182">
    <property type="entry name" value="GNAT_dom"/>
</dbReference>
<accession>E1R7X6</accession>
<dbReference type="Proteomes" id="UP000002318">
    <property type="component" value="Chromosome"/>
</dbReference>
<dbReference type="Pfam" id="PF00583">
    <property type="entry name" value="Acetyltransf_1"/>
    <property type="match status" value="1"/>
</dbReference>
<evidence type="ECO:0000313" key="2">
    <source>
        <dbReference type="EMBL" id="ADK82831.1"/>
    </source>
</evidence>
<sequence length="304" mass="34299">MSHRVILSSEVVDQIIFAMENQEESFLFHMEKLEVVPVAGFETEDGGESLPEKLVSIPRWSSADGFRLMEKFVSSLNNPMYREELSRALAGGKGVFRRFKDVLKNHGPLEKLWYSFKEHEMRQTVRDWFHRNEEARDLASLGPEPEETGELVLSDFPLEIHPLPEPVEEELVEYCFQGLFPESEELLFRSFVEECMLVLENGDEVVMVSAAAPDGGRAGFALMAGFNAEEGFVFRLPLLFVDPRFRGLGLAKLLIEQAREEAAARDAAGLLLDIPGNGAVLLPFLEEAGFSTVRRSCFVNLRLQ</sequence>
<keyword evidence="3" id="KW-1185">Reference proteome</keyword>
<evidence type="ECO:0000259" key="1">
    <source>
        <dbReference type="PROSITE" id="PS51186"/>
    </source>
</evidence>
<dbReference type="STRING" id="573413.Spirs_3745"/>
<dbReference type="EMBL" id="CP002116">
    <property type="protein sequence ID" value="ADK82831.1"/>
    <property type="molecule type" value="Genomic_DNA"/>
</dbReference>
<dbReference type="InterPro" id="IPR005361">
    <property type="entry name" value="UPF0158"/>
</dbReference>
<dbReference type="OrthoDB" id="367880at2"/>
<dbReference type="Gene3D" id="3.40.630.30">
    <property type="match status" value="1"/>
</dbReference>